<feature type="binding site" evidence="4">
    <location>
        <position position="149"/>
    </location>
    <ligand>
        <name>Mn(2+)</name>
        <dbReference type="ChEBI" id="CHEBI:29035"/>
        <label>1</label>
    </ligand>
</feature>
<keyword evidence="2 4" id="KW-0479">Metal-binding</keyword>
<keyword evidence="3" id="KW-0378">Hydrolase</keyword>
<evidence type="ECO:0000256" key="1">
    <source>
        <dbReference type="ARBA" id="ARBA00009227"/>
    </source>
</evidence>
<sequence length="319" mass="34507">MNSPADQFLDSGIVPRFAEPATFMRAPYSRDLEDVDIALVGVPYDLGCTNRNGARQGPAQVREMSRLIRKINPKSGICPFELQRIADIGDAPVNPLDNEQTLNAITAYYARLRDRGIAAISCGGDHTVTYPILRGLAPKDEKLGIIHFDAHSDTLDELYGSRINHGTVFRRGVEDGIIDPKRVIQIGLRGTRFSEGDIQYAYDAGMAVVTMDDYEEMGRAGVINKMLETVTGGPVYITFDIDGLDPVYAIGTGAPEPGGLSMRDCQVIIRSALGLDVIGGDVCEVAPLLDPSGHTAINAANLMFEILCVTAHAKSNAKR</sequence>
<dbReference type="AlphaFoldDB" id="A0A2T3XR96"/>
<dbReference type="CDD" id="cd11592">
    <property type="entry name" value="Agmatinase_PAH"/>
    <property type="match status" value="1"/>
</dbReference>
<dbReference type="PRINTS" id="PR00116">
    <property type="entry name" value="ARGINASE"/>
</dbReference>
<dbReference type="GO" id="GO:0046872">
    <property type="term" value="F:metal ion binding"/>
    <property type="evidence" value="ECO:0007669"/>
    <property type="project" value="UniProtKB-KW"/>
</dbReference>
<evidence type="ECO:0000256" key="4">
    <source>
        <dbReference type="PIRSR" id="PIRSR036979-1"/>
    </source>
</evidence>
<proteinExistence type="inferred from homology"/>
<evidence type="ECO:0000313" key="5">
    <source>
        <dbReference type="EMBL" id="PTB19041.1"/>
    </source>
</evidence>
<dbReference type="PANTHER" id="PTHR11358:SF26">
    <property type="entry name" value="GUANIDINO ACID HYDROLASE, MITOCHONDRIAL"/>
    <property type="match status" value="1"/>
</dbReference>
<reference evidence="5 6" key="1">
    <citation type="submission" date="2018-03" db="EMBL/GenBank/DDBJ databases">
        <title>Whole genome analyses suggest that Burkholderia sensu lato contains two further novel genera in the rhizoxinica-symbiotica group Mycetohabitans gen. nov., and Trinickia gen. nov.: implications for the evolution of diazotrophy and nodulation in the Burkholderiaceae.</title>
        <authorList>
            <person name="Estrada De Los Santos P."/>
            <person name="Palmer M."/>
            <person name="Chavez-Ramirez B."/>
            <person name="Steenkamp E.T."/>
            <person name="Hirsch A.M."/>
            <person name="Manyaka P."/>
            <person name="Maluk M."/>
            <person name="Lafos M."/>
            <person name="Crook M."/>
            <person name="Gross E."/>
            <person name="Simon M.F."/>
            <person name="Bueno Dos Reis Junior F."/>
            <person name="Poole P.S."/>
            <person name="Venter S.N."/>
            <person name="James E.K."/>
        </authorList>
    </citation>
    <scope>NUCLEOTIDE SEQUENCE [LARGE SCALE GENOMIC DNA]</scope>
    <source>
        <strain evidence="5 6">JPY-366</strain>
    </source>
</reference>
<dbReference type="InterPro" id="IPR023696">
    <property type="entry name" value="Ureohydrolase_dom_sf"/>
</dbReference>
<dbReference type="PIRSF" id="PIRSF036979">
    <property type="entry name" value="Arginase"/>
    <property type="match status" value="1"/>
</dbReference>
<comment type="caution">
    <text evidence="5">The sequence shown here is derived from an EMBL/GenBank/DDBJ whole genome shotgun (WGS) entry which is preliminary data.</text>
</comment>
<feature type="binding site" evidence="4">
    <location>
        <position position="153"/>
    </location>
    <ligand>
        <name>Mn(2+)</name>
        <dbReference type="ChEBI" id="CHEBI:29035"/>
        <label>1</label>
    </ligand>
</feature>
<evidence type="ECO:0000256" key="3">
    <source>
        <dbReference type="ARBA" id="ARBA00022801"/>
    </source>
</evidence>
<dbReference type="EMBL" id="PYUC01000009">
    <property type="protein sequence ID" value="PTB19041.1"/>
    <property type="molecule type" value="Genomic_DNA"/>
</dbReference>
<feature type="binding site" evidence="4">
    <location>
        <position position="240"/>
    </location>
    <ligand>
        <name>Mn(2+)</name>
        <dbReference type="ChEBI" id="CHEBI:29035"/>
        <label>1</label>
    </ligand>
</feature>
<organism evidence="5 6">
    <name type="scientific">Trinickia symbiotica</name>
    <dbReference type="NCBI Taxonomy" id="863227"/>
    <lineage>
        <taxon>Bacteria</taxon>
        <taxon>Pseudomonadati</taxon>
        <taxon>Pseudomonadota</taxon>
        <taxon>Betaproteobacteria</taxon>
        <taxon>Burkholderiales</taxon>
        <taxon>Burkholderiaceae</taxon>
        <taxon>Trinickia</taxon>
    </lineage>
</organism>
<dbReference type="PROSITE" id="PS51409">
    <property type="entry name" value="ARGINASE_2"/>
    <property type="match status" value="1"/>
</dbReference>
<dbReference type="GO" id="GO:0008783">
    <property type="term" value="F:agmatinase activity"/>
    <property type="evidence" value="ECO:0007669"/>
    <property type="project" value="TreeGrafter"/>
</dbReference>
<dbReference type="RefSeq" id="WP_107152096.1">
    <property type="nucleotide sequence ID" value="NZ_PYUC01000009.1"/>
</dbReference>
<keyword evidence="4" id="KW-0464">Manganese</keyword>
<dbReference type="NCBIfam" id="TIGR01230">
    <property type="entry name" value="agmatinase"/>
    <property type="match status" value="1"/>
</dbReference>
<dbReference type="SUPFAM" id="SSF52768">
    <property type="entry name" value="Arginase/deacetylase"/>
    <property type="match status" value="1"/>
</dbReference>
<evidence type="ECO:0000313" key="6">
    <source>
        <dbReference type="Proteomes" id="UP000240638"/>
    </source>
</evidence>
<accession>A0A2T3XR96</accession>
<feature type="binding site" evidence="4">
    <location>
        <position position="242"/>
    </location>
    <ligand>
        <name>Mn(2+)</name>
        <dbReference type="ChEBI" id="CHEBI:29035"/>
        <label>1</label>
    </ligand>
</feature>
<dbReference type="InterPro" id="IPR005925">
    <property type="entry name" value="Agmatinase-rel"/>
</dbReference>
<gene>
    <name evidence="5" type="primary">speB</name>
    <name evidence="5" type="ORF">C9I57_18410</name>
</gene>
<comment type="similarity">
    <text evidence="1">Belongs to the arginase family. Agmatinase subfamily.</text>
</comment>
<feature type="binding site" evidence="4">
    <location>
        <position position="126"/>
    </location>
    <ligand>
        <name>Mn(2+)</name>
        <dbReference type="ChEBI" id="CHEBI:29035"/>
        <label>2</label>
    </ligand>
</feature>
<dbReference type="Proteomes" id="UP000240638">
    <property type="component" value="Unassembled WGS sequence"/>
</dbReference>
<dbReference type="Gene3D" id="3.40.800.10">
    <property type="entry name" value="Ureohydrolase domain"/>
    <property type="match status" value="1"/>
</dbReference>
<protein>
    <submittedName>
        <fullName evidence="5">Agmatinase</fullName>
    </submittedName>
</protein>
<feature type="binding site" evidence="4">
    <location>
        <position position="151"/>
    </location>
    <ligand>
        <name>Mn(2+)</name>
        <dbReference type="ChEBI" id="CHEBI:29035"/>
        <label>1</label>
    </ligand>
</feature>
<name>A0A2T3XR96_9BURK</name>
<dbReference type="GO" id="GO:0033389">
    <property type="term" value="P:putrescine biosynthetic process from arginine, via agmatine"/>
    <property type="evidence" value="ECO:0007669"/>
    <property type="project" value="TreeGrafter"/>
</dbReference>
<comment type="cofactor">
    <cofactor evidence="4">
        <name>Mn(2+)</name>
        <dbReference type="ChEBI" id="CHEBI:29035"/>
    </cofactor>
    <text evidence="4">Binds 2 manganese ions per subunit.</text>
</comment>
<dbReference type="InterPro" id="IPR006035">
    <property type="entry name" value="Ureohydrolase"/>
</dbReference>
<dbReference type="Pfam" id="PF00491">
    <property type="entry name" value="Arginase"/>
    <property type="match status" value="1"/>
</dbReference>
<evidence type="ECO:0000256" key="2">
    <source>
        <dbReference type="ARBA" id="ARBA00022723"/>
    </source>
</evidence>
<dbReference type="PANTHER" id="PTHR11358">
    <property type="entry name" value="ARGINASE/AGMATINASE"/>
    <property type="match status" value="1"/>
</dbReference>